<dbReference type="PROSITE" id="PS00041">
    <property type="entry name" value="HTH_ARAC_FAMILY_1"/>
    <property type="match status" value="1"/>
</dbReference>
<dbReference type="Gene3D" id="1.10.10.60">
    <property type="entry name" value="Homeodomain-like"/>
    <property type="match status" value="1"/>
</dbReference>
<dbReference type="Proteomes" id="UP001595696">
    <property type="component" value="Unassembled WGS sequence"/>
</dbReference>
<evidence type="ECO:0000313" key="7">
    <source>
        <dbReference type="Proteomes" id="UP001595696"/>
    </source>
</evidence>
<dbReference type="SUPFAM" id="SSF46689">
    <property type="entry name" value="Homeodomain-like"/>
    <property type="match status" value="1"/>
</dbReference>
<dbReference type="RefSeq" id="WP_378615729.1">
    <property type="nucleotide sequence ID" value="NZ_JBHSAX010000022.1"/>
</dbReference>
<dbReference type="PRINTS" id="PR00032">
    <property type="entry name" value="HTHARAC"/>
</dbReference>
<comment type="caution">
    <text evidence="6">The sequence shown here is derived from an EMBL/GenBank/DDBJ whole genome shotgun (WGS) entry which is preliminary data.</text>
</comment>
<evidence type="ECO:0000256" key="3">
    <source>
        <dbReference type="ARBA" id="ARBA00023163"/>
    </source>
</evidence>
<evidence type="ECO:0000256" key="2">
    <source>
        <dbReference type="ARBA" id="ARBA00023125"/>
    </source>
</evidence>
<dbReference type="PANTHER" id="PTHR46796:SF6">
    <property type="entry name" value="ARAC SUBFAMILY"/>
    <property type="match status" value="1"/>
</dbReference>
<dbReference type="EMBL" id="JBHSAX010000022">
    <property type="protein sequence ID" value="MFC3965679.1"/>
    <property type="molecule type" value="Genomic_DNA"/>
</dbReference>
<evidence type="ECO:0000259" key="5">
    <source>
        <dbReference type="PROSITE" id="PS01124"/>
    </source>
</evidence>
<sequence length="303" mass="32451">MAEPGRGCPGLAPHVTVSGTHRGRGESSAEHHPLGDGAWLTRLRYTGLAAGSAREHRSTPAARIISVAVLTPGEWALTSRGAAIPADPEQPTLIALDQSAPFDFRGHGSGSAVAAHIGHARLTLSIETVHRGLDHLHPGLALYPVLRNHLQQLGAVAADAPGLLPTLATSTIALFRALLISAADEARGELPGRTPIATIERYIAEHLDEPRLTAERIAAAHSISARQLYKIWPAANGPLTGYITARRLERARLTLLTQPHLTIAEIARRHGFAHPTHFTHRFRAAFGCPPSAWRRGNRHPADA</sequence>
<protein>
    <submittedName>
        <fullName evidence="6">Helix-turn-helix transcriptional regulator</fullName>
    </submittedName>
</protein>
<keyword evidence="3" id="KW-0804">Transcription</keyword>
<dbReference type="InterPro" id="IPR018062">
    <property type="entry name" value="HTH_AraC-typ_CS"/>
</dbReference>
<organism evidence="6 7">
    <name type="scientific">Nocardia jiangsuensis</name>
    <dbReference type="NCBI Taxonomy" id="1691563"/>
    <lineage>
        <taxon>Bacteria</taxon>
        <taxon>Bacillati</taxon>
        <taxon>Actinomycetota</taxon>
        <taxon>Actinomycetes</taxon>
        <taxon>Mycobacteriales</taxon>
        <taxon>Nocardiaceae</taxon>
        <taxon>Nocardia</taxon>
    </lineage>
</organism>
<dbReference type="PROSITE" id="PS01124">
    <property type="entry name" value="HTH_ARAC_FAMILY_2"/>
    <property type="match status" value="1"/>
</dbReference>
<gene>
    <name evidence="6" type="ORF">ACFO0B_27130</name>
</gene>
<feature type="region of interest" description="Disordered" evidence="4">
    <location>
        <begin position="1"/>
        <end position="33"/>
    </location>
</feature>
<keyword evidence="7" id="KW-1185">Reference proteome</keyword>
<accession>A0ABV8E123</accession>
<feature type="domain" description="HTH araC/xylS-type" evidence="5">
    <location>
        <begin position="197"/>
        <end position="296"/>
    </location>
</feature>
<proteinExistence type="predicted"/>
<keyword evidence="1" id="KW-0805">Transcription regulation</keyword>
<dbReference type="InterPro" id="IPR018060">
    <property type="entry name" value="HTH_AraC"/>
</dbReference>
<feature type="compositionally biased region" description="Basic and acidic residues" evidence="4">
    <location>
        <begin position="23"/>
        <end position="33"/>
    </location>
</feature>
<dbReference type="SMART" id="SM00342">
    <property type="entry name" value="HTH_ARAC"/>
    <property type="match status" value="1"/>
</dbReference>
<keyword evidence="2" id="KW-0238">DNA-binding</keyword>
<dbReference type="InterPro" id="IPR020449">
    <property type="entry name" value="Tscrpt_reg_AraC-type_HTH"/>
</dbReference>
<dbReference type="InterPro" id="IPR050204">
    <property type="entry name" value="AraC_XylS_family_regulators"/>
</dbReference>
<dbReference type="Pfam" id="PF12833">
    <property type="entry name" value="HTH_18"/>
    <property type="match status" value="1"/>
</dbReference>
<dbReference type="InterPro" id="IPR009057">
    <property type="entry name" value="Homeodomain-like_sf"/>
</dbReference>
<evidence type="ECO:0000256" key="4">
    <source>
        <dbReference type="SAM" id="MobiDB-lite"/>
    </source>
</evidence>
<dbReference type="PANTHER" id="PTHR46796">
    <property type="entry name" value="HTH-TYPE TRANSCRIPTIONAL ACTIVATOR RHAS-RELATED"/>
    <property type="match status" value="1"/>
</dbReference>
<evidence type="ECO:0000256" key="1">
    <source>
        <dbReference type="ARBA" id="ARBA00023015"/>
    </source>
</evidence>
<evidence type="ECO:0000313" key="6">
    <source>
        <dbReference type="EMBL" id="MFC3965679.1"/>
    </source>
</evidence>
<name>A0ABV8E123_9NOCA</name>
<reference evidence="7" key="1">
    <citation type="journal article" date="2019" name="Int. J. Syst. Evol. Microbiol.">
        <title>The Global Catalogue of Microorganisms (GCM) 10K type strain sequencing project: providing services to taxonomists for standard genome sequencing and annotation.</title>
        <authorList>
            <consortium name="The Broad Institute Genomics Platform"/>
            <consortium name="The Broad Institute Genome Sequencing Center for Infectious Disease"/>
            <person name="Wu L."/>
            <person name="Ma J."/>
        </authorList>
    </citation>
    <scope>NUCLEOTIDE SEQUENCE [LARGE SCALE GENOMIC DNA]</scope>
    <source>
        <strain evidence="7">CGMCC 4.7330</strain>
    </source>
</reference>